<dbReference type="Proteomes" id="UP001177003">
    <property type="component" value="Chromosome 5"/>
</dbReference>
<sequence length="101" mass="11323">MLEKGVVRVIVKLIKRAKFTSRIQGVRESCKALGFENRKQLGGFSTTTSEPEVPDHGCVVRMAEEVDAALSSLAETDFAGLFRLEKMDYDGFCQFCCNRVR</sequence>
<evidence type="ECO:0000313" key="1">
    <source>
        <dbReference type="EMBL" id="CAI9287424.1"/>
    </source>
</evidence>
<reference evidence="1" key="1">
    <citation type="submission" date="2023-04" db="EMBL/GenBank/DDBJ databases">
        <authorList>
            <person name="Vijverberg K."/>
            <person name="Xiong W."/>
            <person name="Schranz E."/>
        </authorList>
    </citation>
    <scope>NUCLEOTIDE SEQUENCE</scope>
</reference>
<name>A0AA36E8T7_LACSI</name>
<organism evidence="1 2">
    <name type="scientific">Lactuca saligna</name>
    <name type="common">Willowleaf lettuce</name>
    <dbReference type="NCBI Taxonomy" id="75948"/>
    <lineage>
        <taxon>Eukaryota</taxon>
        <taxon>Viridiplantae</taxon>
        <taxon>Streptophyta</taxon>
        <taxon>Embryophyta</taxon>
        <taxon>Tracheophyta</taxon>
        <taxon>Spermatophyta</taxon>
        <taxon>Magnoliopsida</taxon>
        <taxon>eudicotyledons</taxon>
        <taxon>Gunneridae</taxon>
        <taxon>Pentapetalae</taxon>
        <taxon>asterids</taxon>
        <taxon>campanulids</taxon>
        <taxon>Asterales</taxon>
        <taxon>Asteraceae</taxon>
        <taxon>Cichorioideae</taxon>
        <taxon>Cichorieae</taxon>
        <taxon>Lactucinae</taxon>
        <taxon>Lactuca</taxon>
    </lineage>
</organism>
<gene>
    <name evidence="1" type="ORF">LSALG_LOCUS26788</name>
</gene>
<evidence type="ECO:0000313" key="2">
    <source>
        <dbReference type="Proteomes" id="UP001177003"/>
    </source>
</evidence>
<keyword evidence="2" id="KW-1185">Reference proteome</keyword>
<dbReference type="AlphaFoldDB" id="A0AA36E8T7"/>
<protein>
    <submittedName>
        <fullName evidence="1">Uncharacterized protein</fullName>
    </submittedName>
</protein>
<accession>A0AA36E8T7</accession>
<dbReference type="EMBL" id="OX465081">
    <property type="protein sequence ID" value="CAI9287424.1"/>
    <property type="molecule type" value="Genomic_DNA"/>
</dbReference>
<proteinExistence type="predicted"/>